<evidence type="ECO:0000313" key="3">
    <source>
        <dbReference type="RefSeq" id="XP_018009939.1"/>
    </source>
</evidence>
<sequence>MSSKFCWFFLFSAGVAALLLSHVQGGIVKKRFQKVDVKTFFSLCKISDNYRVYDSTSLTLTECAGRCLLSETCVSYCFSYERSMCAITSVFSAHWFSGIPPDATTETYDVCYSSWTSTDSIIRDTMITTSSPPYNYGRRSRFFVDGFFCQASGYEARRFDGAFGVYNYLQVDFGKNVQVAEIRVALRSEPVYFESVTVRLGTSSVETSNAVIAQLPTGVTPLGDLRIQLKPPVLGRYIHFKSGTTYYFSLGELQVIPEN</sequence>
<dbReference type="GeneID" id="108667427"/>
<gene>
    <name evidence="3" type="primary">LOC108667427</name>
</gene>
<dbReference type="OrthoDB" id="10449110at2759"/>
<proteinExistence type="predicted"/>
<feature type="chain" id="PRO_5034674382" evidence="1">
    <location>
        <begin position="18"/>
        <end position="259"/>
    </location>
</feature>
<dbReference type="Gene3D" id="2.60.120.260">
    <property type="entry name" value="Galactose-binding domain-like"/>
    <property type="match status" value="1"/>
</dbReference>
<reference evidence="3" key="1">
    <citation type="submission" date="2025-08" db="UniProtKB">
        <authorList>
            <consortium name="RefSeq"/>
        </authorList>
    </citation>
    <scope>IDENTIFICATION</scope>
    <source>
        <tissue evidence="3">Whole organism</tissue>
    </source>
</reference>
<dbReference type="KEGG" id="hazt:108667427"/>
<feature type="signal peptide" evidence="1">
    <location>
        <begin position="1"/>
        <end position="17"/>
    </location>
</feature>
<keyword evidence="2" id="KW-1185">Reference proteome</keyword>
<dbReference type="AlphaFoldDB" id="A0A8B7N9C8"/>
<dbReference type="InterPro" id="IPR008979">
    <property type="entry name" value="Galactose-bd-like_sf"/>
</dbReference>
<protein>
    <submittedName>
        <fullName evidence="3">Uncharacterized protein LOC108667427</fullName>
    </submittedName>
</protein>
<dbReference type="RefSeq" id="XP_018009939.1">
    <property type="nucleotide sequence ID" value="XM_018154450.2"/>
</dbReference>
<keyword evidence="1" id="KW-0732">Signal</keyword>
<evidence type="ECO:0000313" key="2">
    <source>
        <dbReference type="Proteomes" id="UP000694843"/>
    </source>
</evidence>
<accession>A0A8B7N9C8</accession>
<organism evidence="2 3">
    <name type="scientific">Hyalella azteca</name>
    <name type="common">Amphipod</name>
    <dbReference type="NCBI Taxonomy" id="294128"/>
    <lineage>
        <taxon>Eukaryota</taxon>
        <taxon>Metazoa</taxon>
        <taxon>Ecdysozoa</taxon>
        <taxon>Arthropoda</taxon>
        <taxon>Crustacea</taxon>
        <taxon>Multicrustacea</taxon>
        <taxon>Malacostraca</taxon>
        <taxon>Eumalacostraca</taxon>
        <taxon>Peracarida</taxon>
        <taxon>Amphipoda</taxon>
        <taxon>Senticaudata</taxon>
        <taxon>Talitrida</taxon>
        <taxon>Talitroidea</taxon>
        <taxon>Hyalellidae</taxon>
        <taxon>Hyalella</taxon>
    </lineage>
</organism>
<dbReference type="Proteomes" id="UP000694843">
    <property type="component" value="Unplaced"/>
</dbReference>
<name>A0A8B7N9C8_HYAAZ</name>
<dbReference type="SUPFAM" id="SSF49785">
    <property type="entry name" value="Galactose-binding domain-like"/>
    <property type="match status" value="1"/>
</dbReference>
<evidence type="ECO:0000256" key="1">
    <source>
        <dbReference type="SAM" id="SignalP"/>
    </source>
</evidence>